<dbReference type="EMBL" id="JACCAT010000001">
    <property type="protein sequence ID" value="NYH12285.1"/>
    <property type="molecule type" value="Genomic_DNA"/>
</dbReference>
<organism evidence="1 2">
    <name type="scientific">Pseudomonas moraviensis</name>
    <dbReference type="NCBI Taxonomy" id="321662"/>
    <lineage>
        <taxon>Bacteria</taxon>
        <taxon>Pseudomonadati</taxon>
        <taxon>Pseudomonadota</taxon>
        <taxon>Gammaproteobacteria</taxon>
        <taxon>Pseudomonadales</taxon>
        <taxon>Pseudomonadaceae</taxon>
        <taxon>Pseudomonas</taxon>
    </lineage>
</organism>
<dbReference type="SUPFAM" id="SSF48371">
    <property type="entry name" value="ARM repeat"/>
    <property type="match status" value="2"/>
</dbReference>
<accession>A0A7Y9W213</accession>
<sequence>MATLHPDDYKKDHCVTSPRDWLDRLRNKPATETTWAEHRRNEALELLANANDSGTWIELSTHNNGFVREVAVRELSRDCSPQALVALIERLNDWVPQIRDLALSGLNNYLNPAQAPALLYALDSILALAARQRVDHAPTYTAARTVLQSPDIRDEVFANFLTRQGNAARYLFSLLVETDFDLERLLRSALTHRELTVRLAAVSVCQDLPPAQASPLLLEALARPGAKVRVSILRALLPLSDDPVHLLRLALLDPSPAIRSLARWAAPRHGVDASEVLAQRLSLDFPTRKREWLGVLGLAAELEIRLQKHWLTEALSSIYPSVRQAAVHLLGDEDLPQMLGALSDPSEKVYLAAYALSDKQPWAVLNTGVATKLDCEWHDLPPQRSRAILRLMSSWQQIAYLLKRLEAEPVVETFWLRQVDLWCDRQYQVFDPVTSNDQRSALVQQLRALAASGLIQSPRVALFTD</sequence>
<proteinExistence type="predicted"/>
<dbReference type="Gene3D" id="1.25.10.10">
    <property type="entry name" value="Leucine-rich Repeat Variant"/>
    <property type="match status" value="2"/>
</dbReference>
<dbReference type="InterPro" id="IPR011989">
    <property type="entry name" value="ARM-like"/>
</dbReference>
<protein>
    <recommendedName>
        <fullName evidence="3">PBS lyase</fullName>
    </recommendedName>
</protein>
<dbReference type="AlphaFoldDB" id="A0A7Y9W213"/>
<evidence type="ECO:0000313" key="2">
    <source>
        <dbReference type="Proteomes" id="UP000553035"/>
    </source>
</evidence>
<comment type="caution">
    <text evidence="1">The sequence shown here is derived from an EMBL/GenBank/DDBJ whole genome shotgun (WGS) entry which is preliminary data.</text>
</comment>
<reference evidence="1 2" key="1">
    <citation type="submission" date="2020-07" db="EMBL/GenBank/DDBJ databases">
        <title>Exploring microbial biodiversity for novel pathways involved in the catabolism of aromatic compounds derived from lignin.</title>
        <authorList>
            <person name="Elkins J."/>
        </authorList>
    </citation>
    <scope>NUCLEOTIDE SEQUENCE [LARGE SCALE GENOMIC DNA]</scope>
    <source>
        <strain evidence="1 2">VanB</strain>
    </source>
</reference>
<evidence type="ECO:0008006" key="3">
    <source>
        <dbReference type="Google" id="ProtNLM"/>
    </source>
</evidence>
<dbReference type="RefSeq" id="WP_373566210.1">
    <property type="nucleotide sequence ID" value="NZ_JACCAT010000001.1"/>
</dbReference>
<evidence type="ECO:0000313" key="1">
    <source>
        <dbReference type="EMBL" id="NYH12285.1"/>
    </source>
</evidence>
<name>A0A7Y9W213_9PSED</name>
<dbReference type="Proteomes" id="UP000553035">
    <property type="component" value="Unassembled WGS sequence"/>
</dbReference>
<dbReference type="InterPro" id="IPR016024">
    <property type="entry name" value="ARM-type_fold"/>
</dbReference>
<gene>
    <name evidence="1" type="ORF">GGI52_005328</name>
</gene>